<dbReference type="Proteomes" id="UP000094527">
    <property type="component" value="Unassembled WGS sequence"/>
</dbReference>
<feature type="non-terminal residue" evidence="1">
    <location>
        <position position="1"/>
    </location>
</feature>
<keyword evidence="2" id="KW-1185">Reference proteome</keyword>
<gene>
    <name evidence="1" type="ORF">Ocin01_20004</name>
</gene>
<accession>A0A1D2M134</accession>
<comment type="caution">
    <text evidence="1">The sequence shown here is derived from an EMBL/GenBank/DDBJ whole genome shotgun (WGS) entry which is preliminary data.</text>
</comment>
<evidence type="ECO:0000313" key="2">
    <source>
        <dbReference type="Proteomes" id="UP000094527"/>
    </source>
</evidence>
<evidence type="ECO:0000313" key="1">
    <source>
        <dbReference type="EMBL" id="ODM86678.1"/>
    </source>
</evidence>
<sequence>AKLKYKAEYTFPIVIHSSSSLVSLNISNNLLHHQKIIIMNAFALVLLGWLRSANAGVLSGASYSYGAVAVAQPQLVAQPIVRTVVAQPQLIAQPVVRTVVAQPQLIAQPVVRTVQVAQPIVAHRPSRLNPFVRTVQVAQPIFALVLLVVASANAGVLPGALTATELTLSHNWLPSQLSALSRSLSHNTLPNPKSFAPLSNNPIDCPTRCPHCSSRSATTCPPPLSNNPKLFAPSKSLSPNTLLNHTCPHCPGRSTPSCSYRCQQPQLIANPLSAPSKLLSHNLSKLNTCQSYASPLAYKTVSHGGLVY</sequence>
<name>A0A1D2M134_ORCCI</name>
<protein>
    <submittedName>
        <fullName evidence="1">Uncharacterized protein</fullName>
    </submittedName>
</protein>
<organism evidence="1 2">
    <name type="scientific">Orchesella cincta</name>
    <name type="common">Springtail</name>
    <name type="synonym">Podura cincta</name>
    <dbReference type="NCBI Taxonomy" id="48709"/>
    <lineage>
        <taxon>Eukaryota</taxon>
        <taxon>Metazoa</taxon>
        <taxon>Ecdysozoa</taxon>
        <taxon>Arthropoda</taxon>
        <taxon>Hexapoda</taxon>
        <taxon>Collembola</taxon>
        <taxon>Entomobryomorpha</taxon>
        <taxon>Entomobryoidea</taxon>
        <taxon>Orchesellidae</taxon>
        <taxon>Orchesellinae</taxon>
        <taxon>Orchesella</taxon>
    </lineage>
</organism>
<dbReference type="EMBL" id="LJIJ01007672">
    <property type="protein sequence ID" value="ODM86678.1"/>
    <property type="molecule type" value="Genomic_DNA"/>
</dbReference>
<proteinExistence type="predicted"/>
<reference evidence="1 2" key="1">
    <citation type="journal article" date="2016" name="Genome Biol. Evol.">
        <title>Gene Family Evolution Reflects Adaptation to Soil Environmental Stressors in the Genome of the Collembolan Orchesella cincta.</title>
        <authorList>
            <person name="Faddeeva-Vakhrusheva A."/>
            <person name="Derks M.F."/>
            <person name="Anvar S.Y."/>
            <person name="Agamennone V."/>
            <person name="Suring W."/>
            <person name="Smit S."/>
            <person name="van Straalen N.M."/>
            <person name="Roelofs D."/>
        </authorList>
    </citation>
    <scope>NUCLEOTIDE SEQUENCE [LARGE SCALE GENOMIC DNA]</scope>
    <source>
        <tissue evidence="1">Mixed pool</tissue>
    </source>
</reference>
<dbReference type="AlphaFoldDB" id="A0A1D2M134"/>